<evidence type="ECO:0000259" key="2">
    <source>
        <dbReference type="Pfam" id="PF01397"/>
    </source>
</evidence>
<evidence type="ECO:0000256" key="1">
    <source>
        <dbReference type="ARBA" id="ARBA00022842"/>
    </source>
</evidence>
<dbReference type="InterPro" id="IPR036965">
    <property type="entry name" value="Terpene_synth_N_sf"/>
</dbReference>
<dbReference type="Proteomes" id="UP000236630">
    <property type="component" value="Unassembled WGS sequence"/>
</dbReference>
<dbReference type="InterPro" id="IPR050148">
    <property type="entry name" value="Terpene_synthase-like"/>
</dbReference>
<keyword evidence="1" id="KW-0460">Magnesium</keyword>
<proteinExistence type="predicted"/>
<dbReference type="GO" id="GO:0010333">
    <property type="term" value="F:terpene synthase activity"/>
    <property type="evidence" value="ECO:0007669"/>
    <property type="project" value="InterPro"/>
</dbReference>
<accession>A0A2H5QFE8</accession>
<organism evidence="3 4">
    <name type="scientific">Citrus unshiu</name>
    <name type="common">Satsuma mandarin</name>
    <name type="synonym">Citrus nobilis var. unshiu</name>
    <dbReference type="NCBI Taxonomy" id="55188"/>
    <lineage>
        <taxon>Eukaryota</taxon>
        <taxon>Viridiplantae</taxon>
        <taxon>Streptophyta</taxon>
        <taxon>Embryophyta</taxon>
        <taxon>Tracheophyta</taxon>
        <taxon>Spermatophyta</taxon>
        <taxon>Magnoliopsida</taxon>
        <taxon>eudicotyledons</taxon>
        <taxon>Gunneridae</taxon>
        <taxon>Pentapetalae</taxon>
        <taxon>rosids</taxon>
        <taxon>malvids</taxon>
        <taxon>Sapindales</taxon>
        <taxon>Rutaceae</taxon>
        <taxon>Aurantioideae</taxon>
        <taxon>Citrus</taxon>
    </lineage>
</organism>
<reference evidence="3 4" key="1">
    <citation type="journal article" date="2017" name="Front. Genet.">
        <title>Draft sequencing of the heterozygous diploid genome of Satsuma (Citrus unshiu Marc.) using a hybrid assembly approach.</title>
        <authorList>
            <person name="Shimizu T."/>
            <person name="Tanizawa Y."/>
            <person name="Mochizuki T."/>
            <person name="Nagasaki H."/>
            <person name="Yoshioka T."/>
            <person name="Toyoda A."/>
            <person name="Fujiyama A."/>
            <person name="Kaminuma E."/>
            <person name="Nakamura Y."/>
        </authorList>
    </citation>
    <scope>NUCLEOTIDE SEQUENCE [LARGE SCALE GENOMIC DNA]</scope>
    <source>
        <strain evidence="4">cv. Miyagawa wase</strain>
    </source>
</reference>
<gene>
    <name evidence="3" type="ORF">CUMW_224970</name>
</gene>
<dbReference type="GO" id="GO:0016114">
    <property type="term" value="P:terpenoid biosynthetic process"/>
    <property type="evidence" value="ECO:0007669"/>
    <property type="project" value="InterPro"/>
</dbReference>
<feature type="domain" description="Terpene synthase N-terminal" evidence="2">
    <location>
        <begin position="90"/>
        <end position="148"/>
    </location>
</feature>
<dbReference type="InterPro" id="IPR008930">
    <property type="entry name" value="Terpenoid_cyclase/PrenylTrfase"/>
</dbReference>
<protein>
    <recommendedName>
        <fullName evidence="2">Terpene synthase N-terminal domain-containing protein</fullName>
    </recommendedName>
</protein>
<dbReference type="PANTHER" id="PTHR31225:SF9">
    <property type="entry name" value="TERPENE SYNTHASE 10"/>
    <property type="match status" value="1"/>
</dbReference>
<dbReference type="STRING" id="55188.A0A2H5QFE8"/>
<dbReference type="EMBL" id="BDQV01000347">
    <property type="protein sequence ID" value="GAY63369.1"/>
    <property type="molecule type" value="Genomic_DNA"/>
</dbReference>
<dbReference type="Pfam" id="PF01397">
    <property type="entry name" value="Terpene_synth"/>
    <property type="match status" value="1"/>
</dbReference>
<comment type="caution">
    <text evidence="3">The sequence shown here is derived from an EMBL/GenBank/DDBJ whole genome shotgun (WGS) entry which is preliminary data.</text>
</comment>
<sequence length="163" mass="18443">MALNLLSSIPAACNFTRLSLPLSSKVNGFVPPITRVQYHVAASTTPIKPVDQIIISNILFDLIYHTGRIVCQTIGKAEGASKRDDKVADLDPLHQLELINNLHRLGVSYHFEDEIKRTLDRIHNKNTNKSLYARALKFRILRQYGYNTPVKDIHFSSLSSIIY</sequence>
<name>A0A2H5QFE8_CITUN</name>
<dbReference type="AlphaFoldDB" id="A0A2H5QFE8"/>
<evidence type="ECO:0000313" key="3">
    <source>
        <dbReference type="EMBL" id="GAY63369.1"/>
    </source>
</evidence>
<dbReference type="PANTHER" id="PTHR31225">
    <property type="entry name" value="OS04G0344100 PROTEIN-RELATED"/>
    <property type="match status" value="1"/>
</dbReference>
<dbReference type="SUPFAM" id="SSF48239">
    <property type="entry name" value="Terpenoid cyclases/Protein prenyltransferases"/>
    <property type="match status" value="1"/>
</dbReference>
<dbReference type="Gene3D" id="1.50.10.130">
    <property type="entry name" value="Terpene synthase, N-terminal domain"/>
    <property type="match status" value="1"/>
</dbReference>
<keyword evidence="4" id="KW-1185">Reference proteome</keyword>
<dbReference type="InterPro" id="IPR001906">
    <property type="entry name" value="Terpene_synth_N"/>
</dbReference>
<evidence type="ECO:0000313" key="4">
    <source>
        <dbReference type="Proteomes" id="UP000236630"/>
    </source>
</evidence>